<evidence type="ECO:0008006" key="3">
    <source>
        <dbReference type="Google" id="ProtNLM"/>
    </source>
</evidence>
<accession>A0ABV6NUN4</accession>
<reference evidence="1 2" key="1">
    <citation type="submission" date="2024-09" db="EMBL/GenBank/DDBJ databases">
        <authorList>
            <person name="Sun Q."/>
            <person name="Mori K."/>
        </authorList>
    </citation>
    <scope>NUCLEOTIDE SEQUENCE [LARGE SCALE GENOMIC DNA]</scope>
    <source>
        <strain evidence="1 2">TBRC 2205</strain>
    </source>
</reference>
<evidence type="ECO:0000313" key="1">
    <source>
        <dbReference type="EMBL" id="MFC0564381.1"/>
    </source>
</evidence>
<name>A0ABV6NUN4_9ACTN</name>
<evidence type="ECO:0000313" key="2">
    <source>
        <dbReference type="Proteomes" id="UP001589894"/>
    </source>
</evidence>
<sequence>MGPSARWQVNREALATQMADRLQAGIDISQILWELRHQGISLMDAVVIMRSVTGASLGEAKRMVHTSEAFGEIARKNDSNFELDNGA</sequence>
<keyword evidence="2" id="KW-1185">Reference proteome</keyword>
<proteinExistence type="predicted"/>
<comment type="caution">
    <text evidence="1">The sequence shown here is derived from an EMBL/GenBank/DDBJ whole genome shotgun (WGS) entry which is preliminary data.</text>
</comment>
<dbReference type="EMBL" id="JBHLUE010000005">
    <property type="protein sequence ID" value="MFC0564381.1"/>
    <property type="molecule type" value="Genomic_DNA"/>
</dbReference>
<dbReference type="RefSeq" id="WP_377337381.1">
    <property type="nucleotide sequence ID" value="NZ_JBHLUE010000005.1"/>
</dbReference>
<gene>
    <name evidence="1" type="ORF">ACFFHU_09540</name>
</gene>
<organism evidence="1 2">
    <name type="scientific">Plantactinospora siamensis</name>
    <dbReference type="NCBI Taxonomy" id="555372"/>
    <lineage>
        <taxon>Bacteria</taxon>
        <taxon>Bacillati</taxon>
        <taxon>Actinomycetota</taxon>
        <taxon>Actinomycetes</taxon>
        <taxon>Micromonosporales</taxon>
        <taxon>Micromonosporaceae</taxon>
        <taxon>Plantactinospora</taxon>
    </lineage>
</organism>
<dbReference type="Proteomes" id="UP001589894">
    <property type="component" value="Unassembled WGS sequence"/>
</dbReference>
<protein>
    <recommendedName>
        <fullName evidence="3">ANTAR domain-containing protein</fullName>
    </recommendedName>
</protein>